<comment type="caution">
    <text evidence="1">The sequence shown here is derived from an EMBL/GenBank/DDBJ whole genome shotgun (WGS) entry which is preliminary data.</text>
</comment>
<name>A0A6L2J8T0_TANCI</name>
<evidence type="ECO:0000313" key="1">
    <source>
        <dbReference type="EMBL" id="GEU33403.1"/>
    </source>
</evidence>
<dbReference type="AlphaFoldDB" id="A0A6L2J8T0"/>
<dbReference type="PANTHER" id="PTHR33116">
    <property type="entry name" value="REVERSE TRANSCRIPTASE ZINC-BINDING DOMAIN-CONTAINING PROTEIN-RELATED-RELATED"/>
    <property type="match status" value="1"/>
</dbReference>
<gene>
    <name evidence="1" type="ORF">Tci_005381</name>
</gene>
<accession>A0A6L2J8T0</accession>
<protein>
    <submittedName>
        <fullName evidence="1">RNA-directed DNA polymerase, eukaryota, reverse transcriptase zinc-binding domain protein</fullName>
    </submittedName>
</protein>
<organism evidence="1">
    <name type="scientific">Tanacetum cinerariifolium</name>
    <name type="common">Dalmatian daisy</name>
    <name type="synonym">Chrysanthemum cinerariifolium</name>
    <dbReference type="NCBI Taxonomy" id="118510"/>
    <lineage>
        <taxon>Eukaryota</taxon>
        <taxon>Viridiplantae</taxon>
        <taxon>Streptophyta</taxon>
        <taxon>Embryophyta</taxon>
        <taxon>Tracheophyta</taxon>
        <taxon>Spermatophyta</taxon>
        <taxon>Magnoliopsida</taxon>
        <taxon>eudicotyledons</taxon>
        <taxon>Gunneridae</taxon>
        <taxon>Pentapetalae</taxon>
        <taxon>asterids</taxon>
        <taxon>campanulids</taxon>
        <taxon>Asterales</taxon>
        <taxon>Asteraceae</taxon>
        <taxon>Asteroideae</taxon>
        <taxon>Anthemideae</taxon>
        <taxon>Anthemidinae</taxon>
        <taxon>Tanacetum</taxon>
    </lineage>
</organism>
<dbReference type="EMBL" id="BKCJ010000461">
    <property type="protein sequence ID" value="GEU33403.1"/>
    <property type="molecule type" value="Genomic_DNA"/>
</dbReference>
<dbReference type="GO" id="GO:0003964">
    <property type="term" value="F:RNA-directed DNA polymerase activity"/>
    <property type="evidence" value="ECO:0007669"/>
    <property type="project" value="UniProtKB-KW"/>
</dbReference>
<keyword evidence="1" id="KW-0548">Nucleotidyltransferase</keyword>
<keyword evidence="1" id="KW-0808">Transferase</keyword>
<dbReference type="PANTHER" id="PTHR33116:SF78">
    <property type="entry name" value="OS12G0587133 PROTEIN"/>
    <property type="match status" value="1"/>
</dbReference>
<reference evidence="1" key="1">
    <citation type="journal article" date="2019" name="Sci. Rep.">
        <title>Draft genome of Tanacetum cinerariifolium, the natural source of mosquito coil.</title>
        <authorList>
            <person name="Yamashiro T."/>
            <person name="Shiraishi A."/>
            <person name="Satake H."/>
            <person name="Nakayama K."/>
        </authorList>
    </citation>
    <scope>NUCLEOTIDE SEQUENCE</scope>
</reference>
<feature type="non-terminal residue" evidence="1">
    <location>
        <position position="269"/>
    </location>
</feature>
<keyword evidence="1" id="KW-0695">RNA-directed DNA polymerase</keyword>
<proteinExistence type="predicted"/>
<sequence>MNKNNLMGISVDSNKVKHAAANIGASKYGIYSCADVNSKKPSWVRWKSVLAAKDVGGLGVSSLSALNRALMFKWVWKFFSQKNSLWVRVVKALHGEDGKIDKKVQPRYPSTWLNIINEIESLKLHGIDLVSFITLKQGNGANTSFWDVAWGGDISFKILVPRLRNPRGGVEQAQSERLKEMVEEVTLIESSRHLFFSYKMISDVMRKITRWWDLEYREINSFEEMVSMELIHQAPGETETCLRRHMLYSLVIYLESVQLKDIWSRRSFN</sequence>